<dbReference type="RefSeq" id="WP_232098918.1">
    <property type="nucleotide sequence ID" value="NZ_CP037422.1"/>
</dbReference>
<accession>A0A517WT79</accession>
<keyword evidence="2 4" id="KW-0238">DNA-binding</keyword>
<dbReference type="CDD" id="cd13834">
    <property type="entry name" value="HU_like"/>
    <property type="match status" value="1"/>
</dbReference>
<dbReference type="Gene3D" id="4.10.520.10">
    <property type="entry name" value="IHF-like DNA-binding proteins"/>
    <property type="match status" value="1"/>
</dbReference>
<reference evidence="6 7" key="1">
    <citation type="submission" date="2019-03" db="EMBL/GenBank/DDBJ databases">
        <title>Deep-cultivation of Planctomycetes and their phenomic and genomic characterization uncovers novel biology.</title>
        <authorList>
            <person name="Wiegand S."/>
            <person name="Jogler M."/>
            <person name="Boedeker C."/>
            <person name="Pinto D."/>
            <person name="Vollmers J."/>
            <person name="Rivas-Marin E."/>
            <person name="Kohn T."/>
            <person name="Peeters S.H."/>
            <person name="Heuer A."/>
            <person name="Rast P."/>
            <person name="Oberbeckmann S."/>
            <person name="Bunk B."/>
            <person name="Jeske O."/>
            <person name="Meyerdierks A."/>
            <person name="Storesund J.E."/>
            <person name="Kallscheuer N."/>
            <person name="Luecker S."/>
            <person name="Lage O.M."/>
            <person name="Pohl T."/>
            <person name="Merkel B.J."/>
            <person name="Hornburger P."/>
            <person name="Mueller R.-W."/>
            <person name="Bruemmer F."/>
            <person name="Labrenz M."/>
            <person name="Spormann A.M."/>
            <person name="Op den Camp H."/>
            <person name="Overmann J."/>
            <person name="Amann R."/>
            <person name="Jetten M.S.M."/>
            <person name="Mascher T."/>
            <person name="Medema M.H."/>
            <person name="Devos D.P."/>
            <person name="Kaster A.-K."/>
            <person name="Ovreas L."/>
            <person name="Rohde M."/>
            <person name="Galperin M.Y."/>
            <person name="Jogler C."/>
        </authorList>
    </citation>
    <scope>NUCLEOTIDE SEQUENCE [LARGE SCALE GENOMIC DNA]</scope>
    <source>
        <strain evidence="4 7">V144</strain>
        <strain evidence="5 6">V202</strain>
    </source>
</reference>
<protein>
    <submittedName>
        <fullName evidence="4">DNA-binding protein HU</fullName>
    </submittedName>
</protein>
<accession>A0A517W344</accession>
<dbReference type="Pfam" id="PF00216">
    <property type="entry name" value="Bac_DNA_binding"/>
    <property type="match status" value="1"/>
</dbReference>
<dbReference type="Proteomes" id="UP000318704">
    <property type="component" value="Chromosome"/>
</dbReference>
<dbReference type="EMBL" id="CP037920">
    <property type="protein sequence ID" value="QDT99657.1"/>
    <property type="molecule type" value="Genomic_DNA"/>
</dbReference>
<gene>
    <name evidence="4" type="primary">hup</name>
    <name evidence="4" type="ORF">V144x_51700</name>
    <name evidence="5" type="ORF">V202x_18300</name>
</gene>
<evidence type="ECO:0000313" key="6">
    <source>
        <dbReference type="Proteomes" id="UP000318384"/>
    </source>
</evidence>
<evidence type="ECO:0000256" key="2">
    <source>
        <dbReference type="ARBA" id="ARBA00023125"/>
    </source>
</evidence>
<evidence type="ECO:0000313" key="7">
    <source>
        <dbReference type="Proteomes" id="UP000318704"/>
    </source>
</evidence>
<evidence type="ECO:0000256" key="1">
    <source>
        <dbReference type="ARBA" id="ARBA00010529"/>
    </source>
</evidence>
<comment type="similarity">
    <text evidence="1 3">Belongs to the bacterial histone-like protein family.</text>
</comment>
<evidence type="ECO:0000313" key="4">
    <source>
        <dbReference type="EMBL" id="QDT99657.1"/>
    </source>
</evidence>
<dbReference type="KEGG" id="gaw:V144x_51700"/>
<dbReference type="InterPro" id="IPR010992">
    <property type="entry name" value="IHF-like_DNA-bd_dom_sf"/>
</dbReference>
<dbReference type="SMART" id="SM00411">
    <property type="entry name" value="BHL"/>
    <property type="match status" value="1"/>
</dbReference>
<dbReference type="GO" id="GO:0003677">
    <property type="term" value="F:DNA binding"/>
    <property type="evidence" value="ECO:0007669"/>
    <property type="project" value="UniProtKB-KW"/>
</dbReference>
<evidence type="ECO:0000313" key="5">
    <source>
        <dbReference type="EMBL" id="QDU08461.1"/>
    </source>
</evidence>
<dbReference type="Proteomes" id="UP000318384">
    <property type="component" value="Chromosome"/>
</dbReference>
<evidence type="ECO:0000256" key="3">
    <source>
        <dbReference type="RuleBase" id="RU003939"/>
    </source>
</evidence>
<dbReference type="GO" id="GO:0030527">
    <property type="term" value="F:structural constituent of chromatin"/>
    <property type="evidence" value="ECO:0007669"/>
    <property type="project" value="InterPro"/>
</dbReference>
<sequence>MAAKATKDKPLTKTEILNALAESSGLTKKEVTSVLDSLSDLISKNIGKRGPGVFNMPGLLKIQVQRKPATKATTRPNPFKPGEMMQVAAKPARNVVKVRPLKALKEMV</sequence>
<dbReference type="AlphaFoldDB" id="A0A517W344"/>
<name>A0A517W344_9PLAN</name>
<keyword evidence="6" id="KW-1185">Reference proteome</keyword>
<dbReference type="EMBL" id="CP037422">
    <property type="protein sequence ID" value="QDU08461.1"/>
    <property type="molecule type" value="Genomic_DNA"/>
</dbReference>
<proteinExistence type="inferred from homology"/>
<organism evidence="4 7">
    <name type="scientific">Gimesia aquarii</name>
    <dbReference type="NCBI Taxonomy" id="2527964"/>
    <lineage>
        <taxon>Bacteria</taxon>
        <taxon>Pseudomonadati</taxon>
        <taxon>Planctomycetota</taxon>
        <taxon>Planctomycetia</taxon>
        <taxon>Planctomycetales</taxon>
        <taxon>Planctomycetaceae</taxon>
        <taxon>Gimesia</taxon>
    </lineage>
</organism>
<dbReference type="SUPFAM" id="SSF47729">
    <property type="entry name" value="IHF-like DNA-binding proteins"/>
    <property type="match status" value="1"/>
</dbReference>
<dbReference type="InterPro" id="IPR000119">
    <property type="entry name" value="Hist_DNA-bd"/>
</dbReference>